<dbReference type="InParanoid" id="A0A6J2MT71"/>
<feature type="compositionally biased region" description="Polar residues" evidence="1">
    <location>
        <begin position="57"/>
        <end position="71"/>
    </location>
</feature>
<dbReference type="Proteomes" id="UP000504628">
    <property type="component" value="Chromosome 11"/>
</dbReference>
<dbReference type="InterPro" id="IPR027932">
    <property type="entry name" value="DUF4606"/>
</dbReference>
<evidence type="ECO:0000313" key="2">
    <source>
        <dbReference type="Proteomes" id="UP000504628"/>
    </source>
</evidence>
<evidence type="ECO:0000313" key="3">
    <source>
        <dbReference type="RefSeq" id="XP_028382741.1"/>
    </source>
</evidence>
<feature type="region of interest" description="Disordered" evidence="1">
    <location>
        <begin position="50"/>
        <end position="73"/>
    </location>
</feature>
<dbReference type="PANTHER" id="PTHR35256">
    <property type="entry name" value="CHROMOSOME 8 OPEN READING FRAME 48"/>
    <property type="match status" value="1"/>
</dbReference>
<proteinExistence type="predicted"/>
<dbReference type="AlphaFoldDB" id="A0A6J2MT71"/>
<dbReference type="KEGG" id="pdic:114508883"/>
<organism evidence="2 3">
    <name type="scientific">Phyllostomus discolor</name>
    <name type="common">pale spear-nosed bat</name>
    <dbReference type="NCBI Taxonomy" id="89673"/>
    <lineage>
        <taxon>Eukaryota</taxon>
        <taxon>Metazoa</taxon>
        <taxon>Chordata</taxon>
        <taxon>Craniata</taxon>
        <taxon>Vertebrata</taxon>
        <taxon>Euteleostomi</taxon>
        <taxon>Mammalia</taxon>
        <taxon>Eutheria</taxon>
        <taxon>Laurasiatheria</taxon>
        <taxon>Chiroptera</taxon>
        <taxon>Yangochiroptera</taxon>
        <taxon>Phyllostomidae</taxon>
        <taxon>Phyllostominae</taxon>
        <taxon>Phyllostomus</taxon>
    </lineage>
</organism>
<dbReference type="GeneID" id="114508883"/>
<accession>A0A6J2MT71</accession>
<name>A0A6J2MT71_9CHIR</name>
<protein>
    <submittedName>
        <fullName evidence="3">Uncharacterized protein C8orf48 homolog</fullName>
    </submittedName>
</protein>
<dbReference type="Pfam" id="PF15379">
    <property type="entry name" value="DUF4606"/>
    <property type="match status" value="1"/>
</dbReference>
<feature type="region of interest" description="Disordered" evidence="1">
    <location>
        <begin position="1"/>
        <end position="31"/>
    </location>
</feature>
<dbReference type="RefSeq" id="XP_028382741.1">
    <property type="nucleotide sequence ID" value="XM_028526940.2"/>
</dbReference>
<reference evidence="3" key="1">
    <citation type="submission" date="2025-08" db="UniProtKB">
        <authorList>
            <consortium name="RefSeq"/>
        </authorList>
    </citation>
    <scope>IDENTIFICATION</scope>
    <source>
        <tissue evidence="3">Muscle</tissue>
    </source>
</reference>
<keyword evidence="2" id="KW-1185">Reference proteome</keyword>
<gene>
    <name evidence="3" type="primary">C11H8orf48</name>
</gene>
<dbReference type="CTD" id="135323525"/>
<sequence length="288" mass="32767">MATRLEAEDSEEQGELAQTDISATADLSSETIPSFTEEVQSSCSLSSCRRLQPRSQDSGSRPGSAKSTTCWEYQDKPSELSERRFSWKRINYLKSKETNCGRYQPDTKLLQTEITAVSDEQLNALQSFCTSKVNLIHHRTTSKEKKSSRHKKLPHSLDAEALDIGALNCAVPDELMNRICLKNMMATLKQVATAKQHISSRCPNCNRKRAELAQSAFLKRKKTLLESFLLQEKIDEHLHTQDFLTLIGEAHQGLPRLSDDPRMVWKRLKEKSQKRYSGFGRSDTEQKM</sequence>
<dbReference type="PANTHER" id="PTHR35256:SF1">
    <property type="entry name" value="EXPRESSED SEQUENCE AI429214"/>
    <property type="match status" value="1"/>
</dbReference>
<dbReference type="FunCoup" id="A0A6J2MT71">
    <property type="interactions" value="89"/>
</dbReference>
<feature type="compositionally biased region" description="Polar residues" evidence="1">
    <location>
        <begin position="19"/>
        <end position="31"/>
    </location>
</feature>
<dbReference type="OrthoDB" id="9976953at2759"/>
<evidence type="ECO:0000256" key="1">
    <source>
        <dbReference type="SAM" id="MobiDB-lite"/>
    </source>
</evidence>